<gene>
    <name evidence="2" type="ORF">EFY79_09690</name>
</gene>
<evidence type="ECO:0000313" key="2">
    <source>
        <dbReference type="EMBL" id="RNI36591.1"/>
    </source>
</evidence>
<feature type="signal peptide" evidence="1">
    <location>
        <begin position="1"/>
        <end position="19"/>
    </location>
</feature>
<dbReference type="RefSeq" id="WP_123120509.1">
    <property type="nucleotide sequence ID" value="NZ_RJJR01000007.1"/>
</dbReference>
<dbReference type="AlphaFoldDB" id="A0A3M9NFU5"/>
<dbReference type="Proteomes" id="UP000267223">
    <property type="component" value="Unassembled WGS sequence"/>
</dbReference>
<proteinExistence type="predicted"/>
<keyword evidence="1" id="KW-0732">Signal</keyword>
<dbReference type="EMBL" id="RJJR01000007">
    <property type="protein sequence ID" value="RNI36591.1"/>
    <property type="molecule type" value="Genomic_DNA"/>
</dbReference>
<dbReference type="PROSITE" id="PS51257">
    <property type="entry name" value="PROKAR_LIPOPROTEIN"/>
    <property type="match status" value="1"/>
</dbReference>
<protein>
    <submittedName>
        <fullName evidence="2">Uncharacterized protein</fullName>
    </submittedName>
</protein>
<evidence type="ECO:0000313" key="3">
    <source>
        <dbReference type="Proteomes" id="UP000267223"/>
    </source>
</evidence>
<sequence>MTKRILSFASVLLILAACKKETATLPVWPVGDYFPLEIGKYITYDLDSTVFTNFNQTLTVRHYQAQYRVEDSTTDNPGNTGFVINRYLRSDSTKPWEIDNVFTAFPASKSIEYVQDNLRFIKLMGPVTNGFSWKGNSYLAYDPYRDYVFANPAFMEDWNYTYENVNQPMTINSKDFENTITVFEVADSTGNPEVAGTKYAEKTSSVEMYAKGVGLIYKDFIHWEFQGTDNTFKGFGERLSIIDHN</sequence>
<accession>A0A3M9NFU5</accession>
<keyword evidence="3" id="KW-1185">Reference proteome</keyword>
<feature type="chain" id="PRO_5017984425" evidence="1">
    <location>
        <begin position="20"/>
        <end position="245"/>
    </location>
</feature>
<comment type="caution">
    <text evidence="2">The sequence shown here is derived from an EMBL/GenBank/DDBJ whole genome shotgun (WGS) entry which is preliminary data.</text>
</comment>
<organism evidence="2 3">
    <name type="scientific">Hanamia caeni</name>
    <dbReference type="NCBI Taxonomy" id="2294116"/>
    <lineage>
        <taxon>Bacteria</taxon>
        <taxon>Pseudomonadati</taxon>
        <taxon>Bacteroidota</taxon>
        <taxon>Chitinophagia</taxon>
        <taxon>Chitinophagales</taxon>
        <taxon>Chitinophagaceae</taxon>
        <taxon>Hanamia</taxon>
    </lineage>
</organism>
<evidence type="ECO:0000256" key="1">
    <source>
        <dbReference type="SAM" id="SignalP"/>
    </source>
</evidence>
<dbReference type="OrthoDB" id="668891at2"/>
<name>A0A3M9NFU5_9BACT</name>
<reference evidence="2 3" key="1">
    <citation type="submission" date="2018-11" db="EMBL/GenBank/DDBJ databases">
        <title>Draft genome sequence of Ferruginibacter sp. BO-59.</title>
        <authorList>
            <person name="Im W.T."/>
        </authorList>
    </citation>
    <scope>NUCLEOTIDE SEQUENCE [LARGE SCALE GENOMIC DNA]</scope>
    <source>
        <strain evidence="2 3">BO-59</strain>
    </source>
</reference>